<dbReference type="EMBL" id="FQNF01000104">
    <property type="protein sequence ID" value="SGZ41444.1"/>
    <property type="molecule type" value="Genomic_DNA"/>
</dbReference>
<reference evidence="9" key="1">
    <citation type="submission" date="2016-11" db="EMBL/GenBank/DDBJ databases">
        <authorList>
            <person name="Guldener U."/>
        </authorList>
    </citation>
    <scope>NUCLEOTIDE SEQUENCE [LARGE SCALE GENOMIC DNA]</scope>
</reference>
<dbReference type="PANTHER" id="PTHR22763">
    <property type="entry name" value="RING ZINC FINGER PROTEIN"/>
    <property type="match status" value="1"/>
</dbReference>
<dbReference type="InterPro" id="IPR013083">
    <property type="entry name" value="Znf_RING/FYVE/PHD"/>
</dbReference>
<sequence>MATEFIARHYKLFYGLLTYASFGHTLINALTNCNNSLQLLLLLFSSNNDLFINDNNSAPVYNLSYLVTLNFILFNSYIFVNTVLIKWVLFGELRLIEIQNINARIISTVVNEIIMFVFFMNAGTLKDDYSKRDIKKIVQESKSNLNLDIMIYVMMSISMKMIHWINLERLKMIYSRFTNENNSQARNNDDYAEDIFTGNSLEEDKNQLKVKNIYFIMKFYQSRYFLILLILTLISFINAWKFNMAKNSVSNFAHGSEILTWLCSLFFTLMSIKTTTTWCFSVVNLVDAYKLKCQQDNTMLKLRESMRQINKVSGNEENNENETELSCSDNEEDIDDDDEGIFGYNDTFEQKYRIELMISLANDVLHITARVLIAYTKSKMSALSLLISNEMLAQIHSTVVISKNLMSIYEKYEQLQELPSPTELECVEDDTCIICMDTLYPTKSQLNLALKKYKVKADDSIIKEALIKYKPKILPCGHYLHMHCLKSWFERSKSCPMCRMDIFDPYTGRIRSSVFYKSKSNLDKDGEVQATNNEDTLNPHSEDTAKSNISLNFDSNDQPNISMKSCESHINEDRESYESDDSFEYKDLHDNQQGQGYCIFYFSKSKIPVYENDSKQLTIGSYHGYKDETSISLRHNIKPSSYYFTENKQKPNKKHINIEIDTSGFIPI</sequence>
<dbReference type="GO" id="GO:0061630">
    <property type="term" value="F:ubiquitin protein ligase activity"/>
    <property type="evidence" value="ECO:0007669"/>
    <property type="project" value="TreeGrafter"/>
</dbReference>
<evidence type="ECO:0000256" key="2">
    <source>
        <dbReference type="ARBA" id="ARBA00022771"/>
    </source>
</evidence>
<dbReference type="GO" id="GO:0008270">
    <property type="term" value="F:zinc ion binding"/>
    <property type="evidence" value="ECO:0007669"/>
    <property type="project" value="UniProtKB-KW"/>
</dbReference>
<evidence type="ECO:0000256" key="4">
    <source>
        <dbReference type="PROSITE-ProRule" id="PRU00175"/>
    </source>
</evidence>
<dbReference type="Gene3D" id="3.30.40.10">
    <property type="entry name" value="Zinc/RING finger domain, C3HC4 (zinc finger)"/>
    <property type="match status" value="1"/>
</dbReference>
<dbReference type="GO" id="GO:0016567">
    <property type="term" value="P:protein ubiquitination"/>
    <property type="evidence" value="ECO:0007669"/>
    <property type="project" value="UniProtKB-UniPathway"/>
</dbReference>
<proteinExistence type="predicted"/>
<feature type="region of interest" description="Disordered" evidence="5">
    <location>
        <begin position="311"/>
        <end position="333"/>
    </location>
</feature>
<gene>
    <name evidence="8" type="ORF">HGUI_03645</name>
</gene>
<dbReference type="PROSITE" id="PS50089">
    <property type="entry name" value="ZF_RING_2"/>
    <property type="match status" value="1"/>
</dbReference>
<dbReference type="PANTHER" id="PTHR22763:SF183">
    <property type="entry name" value="RING-TYPE DOMAIN-CONTAINING PROTEIN"/>
    <property type="match status" value="1"/>
</dbReference>
<feature type="compositionally biased region" description="Acidic residues" evidence="5">
    <location>
        <begin position="317"/>
        <end position="333"/>
    </location>
</feature>
<evidence type="ECO:0000259" key="7">
    <source>
        <dbReference type="PROSITE" id="PS50089"/>
    </source>
</evidence>
<keyword evidence="9" id="KW-1185">Reference proteome</keyword>
<dbReference type="InterPro" id="IPR001841">
    <property type="entry name" value="Znf_RING"/>
</dbReference>
<feature type="transmembrane region" description="Helical" evidence="6">
    <location>
        <begin position="149"/>
        <end position="167"/>
    </location>
</feature>
<feature type="transmembrane region" description="Helical" evidence="6">
    <location>
        <begin position="63"/>
        <end position="89"/>
    </location>
</feature>
<dbReference type="InterPro" id="IPR050731">
    <property type="entry name" value="HRD1_E3_ubiq-ligases"/>
</dbReference>
<dbReference type="Pfam" id="PF13639">
    <property type="entry name" value="zf-RING_2"/>
    <property type="match status" value="1"/>
</dbReference>
<protein>
    <recommendedName>
        <fullName evidence="7">RING-type domain-containing protein</fullName>
    </recommendedName>
</protein>
<keyword evidence="6" id="KW-0812">Transmembrane</keyword>
<evidence type="ECO:0000313" key="8">
    <source>
        <dbReference type="EMBL" id="SGZ41444.1"/>
    </source>
</evidence>
<dbReference type="GO" id="GO:0012505">
    <property type="term" value="C:endomembrane system"/>
    <property type="evidence" value="ECO:0007669"/>
    <property type="project" value="TreeGrafter"/>
</dbReference>
<dbReference type="VEuPathDB" id="FungiDB:HGUI_03645"/>
<feature type="compositionally biased region" description="Polar residues" evidence="5">
    <location>
        <begin position="546"/>
        <end position="565"/>
    </location>
</feature>
<accession>A0A1L0B6I3</accession>
<evidence type="ECO:0000256" key="3">
    <source>
        <dbReference type="ARBA" id="ARBA00022833"/>
    </source>
</evidence>
<keyword evidence="1" id="KW-0479">Metal-binding</keyword>
<name>A0A1L0B6I3_9ASCO</name>
<dbReference type="AlphaFoldDB" id="A0A1L0B6I3"/>
<dbReference type="Proteomes" id="UP000183365">
    <property type="component" value="Unassembled WGS sequence"/>
</dbReference>
<keyword evidence="6" id="KW-1133">Transmembrane helix</keyword>
<feature type="domain" description="RING-type" evidence="7">
    <location>
        <begin position="432"/>
        <end position="499"/>
    </location>
</feature>
<keyword evidence="2 4" id="KW-0863">Zinc-finger</keyword>
<evidence type="ECO:0000256" key="1">
    <source>
        <dbReference type="ARBA" id="ARBA00022723"/>
    </source>
</evidence>
<organism evidence="8 9">
    <name type="scientific">Hanseniaspora guilliermondii</name>
    <dbReference type="NCBI Taxonomy" id="56406"/>
    <lineage>
        <taxon>Eukaryota</taxon>
        <taxon>Fungi</taxon>
        <taxon>Dikarya</taxon>
        <taxon>Ascomycota</taxon>
        <taxon>Saccharomycotina</taxon>
        <taxon>Saccharomycetes</taxon>
        <taxon>Saccharomycodales</taxon>
        <taxon>Saccharomycodaceae</taxon>
        <taxon>Hanseniaspora</taxon>
    </lineage>
</organism>
<keyword evidence="3" id="KW-0862">Zinc</keyword>
<dbReference type="OrthoDB" id="7759664at2759"/>
<evidence type="ECO:0000256" key="6">
    <source>
        <dbReference type="SAM" id="Phobius"/>
    </source>
</evidence>
<keyword evidence="6" id="KW-0472">Membrane</keyword>
<feature type="transmembrane region" description="Helical" evidence="6">
    <location>
        <begin position="224"/>
        <end position="240"/>
    </location>
</feature>
<evidence type="ECO:0000313" key="9">
    <source>
        <dbReference type="Proteomes" id="UP000183365"/>
    </source>
</evidence>
<evidence type="ECO:0000256" key="5">
    <source>
        <dbReference type="SAM" id="MobiDB-lite"/>
    </source>
</evidence>
<feature type="region of interest" description="Disordered" evidence="5">
    <location>
        <begin position="525"/>
        <end position="571"/>
    </location>
</feature>
<feature type="transmembrane region" description="Helical" evidence="6">
    <location>
        <begin position="101"/>
        <end position="120"/>
    </location>
</feature>
<feature type="compositionally biased region" description="Polar residues" evidence="5">
    <location>
        <begin position="529"/>
        <end position="539"/>
    </location>
</feature>
<dbReference type="UniPathway" id="UPA00143"/>
<feature type="transmembrane region" description="Helical" evidence="6">
    <location>
        <begin position="12"/>
        <end position="31"/>
    </location>
</feature>
<dbReference type="GO" id="GO:0043161">
    <property type="term" value="P:proteasome-mediated ubiquitin-dependent protein catabolic process"/>
    <property type="evidence" value="ECO:0007669"/>
    <property type="project" value="TreeGrafter"/>
</dbReference>
<dbReference type="SMART" id="SM00184">
    <property type="entry name" value="RING"/>
    <property type="match status" value="1"/>
</dbReference>
<dbReference type="SUPFAM" id="SSF57850">
    <property type="entry name" value="RING/U-box"/>
    <property type="match status" value="1"/>
</dbReference>